<dbReference type="EMBL" id="HBKQ01056253">
    <property type="protein sequence ID" value="CAE2282669.1"/>
    <property type="molecule type" value="Transcribed_RNA"/>
</dbReference>
<gene>
    <name evidence="3" type="ORF">OAUR00152_LOCUS38538</name>
</gene>
<organism evidence="3">
    <name type="scientific">Odontella aurita</name>
    <dbReference type="NCBI Taxonomy" id="265563"/>
    <lineage>
        <taxon>Eukaryota</taxon>
        <taxon>Sar</taxon>
        <taxon>Stramenopiles</taxon>
        <taxon>Ochrophyta</taxon>
        <taxon>Bacillariophyta</taxon>
        <taxon>Mediophyceae</taxon>
        <taxon>Biddulphiophycidae</taxon>
        <taxon>Eupodiscales</taxon>
        <taxon>Odontellaceae</taxon>
        <taxon>Odontella</taxon>
    </lineage>
</organism>
<feature type="region of interest" description="Disordered" evidence="1">
    <location>
        <begin position="198"/>
        <end position="221"/>
    </location>
</feature>
<sequence>MTRTERADEGRQSLIAHPPIPFRSLLGPFTVFASSLALAFPILVGASAYTLGCFVTLSIGIAVTIVEGCSRIHGGLRTIQRGVCQRLRETSLDDALKSVFSFEYGAIPCAISGFNGAVGFCNLPMTDEQRARLFQWAFDIEHENDAREALTAPGGFLRLLPDSWNKSLRLSDGLTDASSGQSKESMIENETLASADLSWDGDDESHSISDSTDVNPPNGPKENRYHTHVLSVSAPLPKTDCSDMNDSVKVEEVLRSILDDIIAAISRKALSHVDEQPVRFTGIAATSALLLQLWSSNTARKMMRGALHASATIGLAGVAAGAFALSEMKRRGEVSEHRNATAESHNRSMISFSTMQMRNLGLLLRNKRFRQRMQMTIALFVVTNIGKKWRHRRRK</sequence>
<keyword evidence="2" id="KW-0472">Membrane</keyword>
<keyword evidence="2" id="KW-1133">Transmembrane helix</keyword>
<reference evidence="3" key="1">
    <citation type="submission" date="2021-01" db="EMBL/GenBank/DDBJ databases">
        <authorList>
            <person name="Corre E."/>
            <person name="Pelletier E."/>
            <person name="Niang G."/>
            <person name="Scheremetjew M."/>
            <person name="Finn R."/>
            <person name="Kale V."/>
            <person name="Holt S."/>
            <person name="Cochrane G."/>
            <person name="Meng A."/>
            <person name="Brown T."/>
            <person name="Cohen L."/>
        </authorList>
    </citation>
    <scope>NUCLEOTIDE SEQUENCE</scope>
    <source>
        <strain evidence="3">Isolate 1302-5</strain>
    </source>
</reference>
<proteinExistence type="predicted"/>
<feature type="transmembrane region" description="Helical" evidence="2">
    <location>
        <begin position="20"/>
        <end position="40"/>
    </location>
</feature>
<evidence type="ECO:0000313" key="3">
    <source>
        <dbReference type="EMBL" id="CAE2282669.1"/>
    </source>
</evidence>
<evidence type="ECO:0008006" key="4">
    <source>
        <dbReference type="Google" id="ProtNLM"/>
    </source>
</evidence>
<name>A0A7S4K3A9_9STRA</name>
<dbReference type="AlphaFoldDB" id="A0A7S4K3A9"/>
<keyword evidence="2" id="KW-0812">Transmembrane</keyword>
<evidence type="ECO:0000256" key="1">
    <source>
        <dbReference type="SAM" id="MobiDB-lite"/>
    </source>
</evidence>
<protein>
    <recommendedName>
        <fullName evidence="4">Transmembrane protein</fullName>
    </recommendedName>
</protein>
<feature type="transmembrane region" description="Helical" evidence="2">
    <location>
        <begin position="305"/>
        <end position="325"/>
    </location>
</feature>
<accession>A0A7S4K3A9</accession>
<evidence type="ECO:0000256" key="2">
    <source>
        <dbReference type="SAM" id="Phobius"/>
    </source>
</evidence>
<feature type="transmembrane region" description="Helical" evidence="2">
    <location>
        <begin position="46"/>
        <end position="66"/>
    </location>
</feature>